<evidence type="ECO:0000259" key="6">
    <source>
        <dbReference type="PROSITE" id="PS50075"/>
    </source>
</evidence>
<dbReference type="InterPro" id="IPR045851">
    <property type="entry name" value="AMP-bd_C_sf"/>
</dbReference>
<dbReference type="InterPro" id="IPR001031">
    <property type="entry name" value="Thioesterase"/>
</dbReference>
<dbReference type="KEGG" id="pau:PA14_33650"/>
<dbReference type="NCBIfam" id="TIGR01733">
    <property type="entry name" value="AA-adenyl-dom"/>
    <property type="match status" value="2"/>
</dbReference>
<dbReference type="FunFam" id="3.30.559.10:FF:000012">
    <property type="entry name" value="Non-ribosomal peptide synthetase"/>
    <property type="match status" value="2"/>
</dbReference>
<dbReference type="InterPro" id="IPR029058">
    <property type="entry name" value="AB_hydrolase_fold"/>
</dbReference>
<dbReference type="SUPFAM" id="SSF56801">
    <property type="entry name" value="Acetyl-CoA synthetase-like"/>
    <property type="match status" value="2"/>
</dbReference>
<comment type="similarity">
    <text evidence="2">Belongs to the ATP-dependent AMP-binding enzyme family.</text>
</comment>
<dbReference type="GO" id="GO:0005829">
    <property type="term" value="C:cytosol"/>
    <property type="evidence" value="ECO:0007669"/>
    <property type="project" value="TreeGrafter"/>
</dbReference>
<dbReference type="SUPFAM" id="SSF52777">
    <property type="entry name" value="CoA-dependent acyltransferases"/>
    <property type="match status" value="4"/>
</dbReference>
<dbReference type="HOGENOM" id="CLU_000022_0_3_6"/>
<dbReference type="Pfam" id="PF00668">
    <property type="entry name" value="Condensation"/>
    <property type="match status" value="2"/>
</dbReference>
<dbReference type="Proteomes" id="UP000000653">
    <property type="component" value="Chromosome"/>
</dbReference>
<evidence type="ECO:0000313" key="8">
    <source>
        <dbReference type="Proteomes" id="UP000000653"/>
    </source>
</evidence>
<dbReference type="BioCyc" id="PAER208963:G1G74-2831-MONOMER"/>
<dbReference type="GO" id="GO:0044550">
    <property type="term" value="P:secondary metabolite biosynthetic process"/>
    <property type="evidence" value="ECO:0007669"/>
    <property type="project" value="UniProtKB-ARBA"/>
</dbReference>
<dbReference type="InterPro" id="IPR036736">
    <property type="entry name" value="ACP-like_sf"/>
</dbReference>
<dbReference type="FunFam" id="3.40.50.980:FF:000002">
    <property type="entry name" value="Enterobactin synthetase component F"/>
    <property type="match status" value="2"/>
</dbReference>
<dbReference type="CDD" id="cd19531">
    <property type="entry name" value="LCL_NRPS-like"/>
    <property type="match status" value="2"/>
</dbReference>
<dbReference type="SUPFAM" id="SSF47336">
    <property type="entry name" value="ACP-like"/>
    <property type="match status" value="2"/>
</dbReference>
<dbReference type="GO" id="GO:0016874">
    <property type="term" value="F:ligase activity"/>
    <property type="evidence" value="ECO:0007669"/>
    <property type="project" value="UniProtKB-KW"/>
</dbReference>
<organism evidence="7 8">
    <name type="scientific">Pseudomonas aeruginosa (strain UCBPP-PA14)</name>
    <dbReference type="NCBI Taxonomy" id="208963"/>
    <lineage>
        <taxon>Bacteria</taxon>
        <taxon>Pseudomonadati</taxon>
        <taxon>Pseudomonadota</taxon>
        <taxon>Gammaproteobacteria</taxon>
        <taxon>Pseudomonadales</taxon>
        <taxon>Pseudomonadaceae</taxon>
        <taxon>Pseudomonas</taxon>
    </lineage>
</organism>
<protein>
    <submittedName>
        <fullName evidence="7">Pyoverdine synthetase D</fullName>
    </submittedName>
</protein>
<dbReference type="FunFam" id="3.30.300.30:FF:000010">
    <property type="entry name" value="Enterobactin synthetase component F"/>
    <property type="match status" value="2"/>
</dbReference>
<name>A0A0H2ZA75_PSEAB</name>
<dbReference type="GO" id="GO:0031177">
    <property type="term" value="F:phosphopantetheine binding"/>
    <property type="evidence" value="ECO:0007669"/>
    <property type="project" value="InterPro"/>
</dbReference>
<dbReference type="PANTHER" id="PTHR45527">
    <property type="entry name" value="NONRIBOSOMAL PEPTIDE SYNTHETASE"/>
    <property type="match status" value="1"/>
</dbReference>
<dbReference type="InterPro" id="IPR001242">
    <property type="entry name" value="Condensation_dom"/>
</dbReference>
<dbReference type="SUPFAM" id="SSF53474">
    <property type="entry name" value="alpha/beta-Hydrolases"/>
    <property type="match status" value="1"/>
</dbReference>
<comment type="cofactor">
    <cofactor evidence="1">
        <name>pantetheine 4'-phosphate</name>
        <dbReference type="ChEBI" id="CHEBI:47942"/>
    </cofactor>
</comment>
<dbReference type="FunFam" id="1.10.1200.10:FF:000005">
    <property type="entry name" value="Nonribosomal peptide synthetase 1"/>
    <property type="match status" value="2"/>
</dbReference>
<dbReference type="InterPro" id="IPR000873">
    <property type="entry name" value="AMP-dep_synth/lig_dom"/>
</dbReference>
<feature type="domain" description="Carrier" evidence="6">
    <location>
        <begin position="1019"/>
        <end position="1094"/>
    </location>
</feature>
<dbReference type="SMART" id="SM00823">
    <property type="entry name" value="PKS_PP"/>
    <property type="match status" value="2"/>
</dbReference>
<dbReference type="FunFam" id="3.40.50.980:FF:000001">
    <property type="entry name" value="Non-ribosomal peptide synthetase"/>
    <property type="match status" value="2"/>
</dbReference>
<dbReference type="Pfam" id="PF00501">
    <property type="entry name" value="AMP-binding"/>
    <property type="match status" value="2"/>
</dbReference>
<dbReference type="InterPro" id="IPR009081">
    <property type="entry name" value="PP-bd_ACP"/>
</dbReference>
<dbReference type="PROSITE" id="PS00012">
    <property type="entry name" value="PHOSPHOPANTETHEINE"/>
    <property type="match status" value="1"/>
</dbReference>
<evidence type="ECO:0000256" key="1">
    <source>
        <dbReference type="ARBA" id="ARBA00001957"/>
    </source>
</evidence>
<dbReference type="Pfam" id="PF00550">
    <property type="entry name" value="PP-binding"/>
    <property type="match status" value="2"/>
</dbReference>
<reference evidence="7 8" key="1">
    <citation type="journal article" date="2006" name="Genome Biol.">
        <title>Genomic analysis reveals that Pseudomonas aeruginosa virulence is combinatorial.</title>
        <authorList>
            <person name="Lee D.G."/>
            <person name="Urbach J.M."/>
            <person name="Wu G."/>
            <person name="Liberati N.T."/>
            <person name="Feinbaum R.L."/>
            <person name="Miyata S."/>
            <person name="Diggins L.T."/>
            <person name="He J."/>
            <person name="Saucier M."/>
            <person name="Deziel E."/>
            <person name="Friedman L."/>
            <person name="Li L."/>
            <person name="Grills G."/>
            <person name="Montgomery K."/>
            <person name="Kucherlapati R."/>
            <person name="Rahme L.G."/>
            <person name="Ausubel F.M."/>
        </authorList>
    </citation>
    <scope>NUCLEOTIDE SEQUENCE [LARGE SCALE GENOMIC DNA]</scope>
    <source>
        <strain evidence="7 8">UCBPP-PA14</strain>
    </source>
</reference>
<dbReference type="FunFam" id="3.40.50.12780:FF:000012">
    <property type="entry name" value="Non-ribosomal peptide synthetase"/>
    <property type="match status" value="2"/>
</dbReference>
<dbReference type="FunFam" id="3.30.559.30:FF:000001">
    <property type="entry name" value="Non-ribosomal peptide synthetase"/>
    <property type="match status" value="2"/>
</dbReference>
<gene>
    <name evidence="7" type="primary">pvdD</name>
    <name evidence="7" type="ordered locus">PA14_33650</name>
</gene>
<dbReference type="InterPro" id="IPR023213">
    <property type="entry name" value="CAT-like_dom_sf"/>
</dbReference>
<dbReference type="CDD" id="cd17643">
    <property type="entry name" value="A_NRPS_Cytc1-like"/>
    <property type="match status" value="2"/>
</dbReference>
<dbReference type="InterPro" id="IPR020845">
    <property type="entry name" value="AMP-binding_CS"/>
</dbReference>
<dbReference type="Gene3D" id="3.30.559.10">
    <property type="entry name" value="Chloramphenicol acetyltransferase-like domain"/>
    <property type="match status" value="2"/>
</dbReference>
<dbReference type="RefSeq" id="WP_011666646.1">
    <property type="nucleotide sequence ID" value="NC_008463.1"/>
</dbReference>
<dbReference type="Gene3D" id="3.40.50.12780">
    <property type="entry name" value="N-terminal domain of ligase-like"/>
    <property type="match status" value="2"/>
</dbReference>
<proteinExistence type="inferred from homology"/>
<dbReference type="NCBIfam" id="NF003417">
    <property type="entry name" value="PRK04813.1"/>
    <property type="match status" value="2"/>
</dbReference>
<dbReference type="PROSITE" id="PS00455">
    <property type="entry name" value="AMP_BINDING"/>
    <property type="match status" value="2"/>
</dbReference>
<keyword evidence="4" id="KW-0597">Phosphoprotein</keyword>
<accession>A0A0H2ZA75</accession>
<keyword evidence="5" id="KW-0436">Ligase</keyword>
<dbReference type="InterPro" id="IPR025110">
    <property type="entry name" value="AMP-bd_C"/>
</dbReference>
<evidence type="ECO:0000256" key="3">
    <source>
        <dbReference type="ARBA" id="ARBA00022450"/>
    </source>
</evidence>
<dbReference type="Gene3D" id="3.40.50.1820">
    <property type="entry name" value="alpha/beta hydrolase"/>
    <property type="match status" value="1"/>
</dbReference>
<evidence type="ECO:0000313" key="7">
    <source>
        <dbReference type="EMBL" id="ABJ11576.1"/>
    </source>
</evidence>
<dbReference type="Gene3D" id="3.30.559.30">
    <property type="entry name" value="Nonribosomal peptide synthetase, condensation domain"/>
    <property type="match status" value="2"/>
</dbReference>
<sequence length="2448" mass="273772">MQALIEKVGSLSPQERKALAVLLKQQGVNLFEIAPVFKRQDGEPLRLSYAQERQWFLWQLEPESAAYHIPSVLRLRGRLDLDALQRSFDSLVARHETLRTRFRLDGDEARQEIAASMALPLDIVALGPLEEGALARQVETTIARPFDLERGPLLRVSLLRLAEDDHVLVLVQHHIVSDGWSMQVMVEELVQLYAAYSRGLELALPALPIQYADYALWQRSWMEAGEKERQLAYWTGLLGGEQPVLELPFDRPRPVRQSHRGAQFILELDIDLSQALRRVAQQEGATAFALLLASFQALLYRYSGQADIRVGVPIANRNRVETERLIGFFVNTQVLKADLDGRMGFDELLAQARQRALEAQAHQDLPFEQLVEALQPERSLSHNPLFQVLFNYQSEARGNGQAFRFDELQMESVQFDSRTAQFDLTLDLTDEEQRFCAVFDYATDLFDASTVERLAGHWRNLLRGIVANPRQRLGELPLLDAPERRQTLSEWNPAQRECAVQGTLQQRFEEQARQRPQAVALILDEQRLSYGELNARANRLAHCLIARGVGADVPVGLALERSLDMLVGLLAILKAGGAYLPLDPAAPEERLAHILDDSGVRLLLTQGHLLERLPRQAGVEVLAIDGLVLDGYAESDPLPTLSADNLAYVIYTSGSTGKPKGTLLTHRNALRLFSATEAWFGFDERDVWTLFHSYAFDFSVWEIFGALLYGGRLVIVPQWVSRSPEDFYRLLCREGVTVLNQTPSAFKQLMAVACSADMATQQPALRYVIFGGEALDLQSLRPWFQRFGDRQPQLVNMYGITETTVHVTYRPVSEADLEGGLVSPIGGTIPDLSWYILDRDLNPVPRGAVGELYIGRAGLARGYLRRAGLSATRFVPNPFPGGAGERLYRTGDLARFQADGNIEYIGRIDHQVKVRGFRIELGEIEAALAGLAGVRDAVVLAHDGVGGTQLVGYVVADSAEDAERLRESLRESLKRHLPDYMVPAHLMLLERMPLTVNGKLDRQALPQPDASLSQQAYRAPGSELEQRIAAIWSEILGVERVGLDDNFFELGGHSLLATRVISRVRQEQQLDASLKALFERPVLEAFAQGLERTTDAVSTIPLADRQQPLALSFAQERQWFLWQLEPESAAYHIPSALRLRGRLDVDALQRSFDSLVARHETLRTRFRLEGGRSYQQVQPAVSVSIEREQFGEEGLIERIQAIVVQPFDLERGPLLRVNLLQLAEDDHVLVLVQHHIVSDGWSMQVMVEELVQLYAGYSQGLDVVLPALPIQYADYALWQRSWMEAGEKERQLAYWTGLLGGEQPVLELPFDRPRPARQSHRGAQLGFELSRELVEAVRALAQREGASSFMLLLASFQALLYRYSGQADIRVGVPIANRNRVETERLIGFFVNTQVLKADLDGRMGFDELLAQARQRALEAQAHQDLPFEQLVEALQPERNASHNPLFQVLFNHQSEIRSVTPEVQLEDLRLEGLAWDGQTAQFDLTLDIQEDENGIWASFDYATDLFDASTVERLAGHWRNLLRGIVANPRQRLGELPLLDAPERRQTLSEWNPAQRECAVQGTLQQRFEEQVRQWPQAVALILDEQRLSYGELNARANRLAHCLIARGVGADVPVGLALERSLDMLVGLLAILKAGGAYLPLDPAAPEERLAHILDDSGVRLLLTQGHLLERLPRQAGVEVLAIDGLVLDGYAESDPLPTLSADNLAYVIYTSGSTGKPKGTLLTHRNALRLFSATEAWFGFDERDVWTLFHSYAFDFSVWEIFGALLYGGRLVIVPQWVSRSPEDFYRLLCREGVTVLNQTPSAFKQLMAVACSADMATQQPALRYVIFGGEALDLQSLRPWFQRFGDRQPQLVNMYGITETTVHVTYRPVSEADLEGGLVSPIGGTIPDLSWYILDRDLNPVPRGAVGELYIGRAGLARGYLRRPGLSATRFVPNPFPGGAGERLYRTGDLARFQADGNIEYIGRIDHQVKVRGFRIELGEIEAALAGLAGVRDAVVLAHDGVGGTQLAGYVVADSAEDAERLRESLRESLKRHLPDYMVPAHLMLLERMPLTVNGKLDRQALPQPDASLSQQAYRAPGSELEQRIAAIWAEILGVERVGLDDNFFELGGHSLLLLMLKERIGDTCQATLSISQLMTHASVAEQAACIEGQARESLLVPLNGRREGSPLFMFHPSFGSVHCYKTLAMALRDRHPVKGVVCRALLGAGREVPEWDDMVAEYAEQLLQEHPKGVFNLAGWSLGGNLAMDVAARLEQRGRQVAFVGWIDAPAPVRVEAFWNEIGPTPEAVPNLSVGEMRVELLGVMFPERAEHIERAWSSICSATTDDEQRWTRMSDWAEAEIGAEFATLRSEIVQSNELEVSWELKQILDERLKAMDYPRLTAKVSLWWAARSTNAIQRSAVERSMAEAIGAERVEPVRVLDTRHDKIIDHPEFVQSFRAALEYAGR</sequence>
<dbReference type="PANTHER" id="PTHR45527:SF14">
    <property type="entry name" value="PLIPASTATIN SYNTHASE SUBUNIT B"/>
    <property type="match status" value="1"/>
</dbReference>
<evidence type="ECO:0000256" key="2">
    <source>
        <dbReference type="ARBA" id="ARBA00006432"/>
    </source>
</evidence>
<keyword evidence="3" id="KW-0596">Phosphopantetheine</keyword>
<dbReference type="InterPro" id="IPR006162">
    <property type="entry name" value="Ppantetheine_attach_site"/>
</dbReference>
<dbReference type="PROSITE" id="PS50075">
    <property type="entry name" value="CARRIER"/>
    <property type="match status" value="2"/>
</dbReference>
<dbReference type="InterPro" id="IPR020806">
    <property type="entry name" value="PKS_PP-bd"/>
</dbReference>
<dbReference type="Pfam" id="PF00975">
    <property type="entry name" value="Thioesterase"/>
    <property type="match status" value="1"/>
</dbReference>
<dbReference type="Gene3D" id="3.30.300.30">
    <property type="match status" value="2"/>
</dbReference>
<dbReference type="InterPro" id="IPR010071">
    <property type="entry name" value="AA_adenyl_dom"/>
</dbReference>
<dbReference type="Pfam" id="PF13193">
    <property type="entry name" value="AMP-binding_C"/>
    <property type="match status" value="2"/>
</dbReference>
<dbReference type="InterPro" id="IPR042099">
    <property type="entry name" value="ANL_N_sf"/>
</dbReference>
<evidence type="ECO:0000256" key="4">
    <source>
        <dbReference type="ARBA" id="ARBA00022553"/>
    </source>
</evidence>
<dbReference type="EMBL" id="CP000438">
    <property type="protein sequence ID" value="ABJ11576.1"/>
    <property type="molecule type" value="Genomic_DNA"/>
</dbReference>
<feature type="domain" description="Carrier" evidence="6">
    <location>
        <begin position="2080"/>
        <end position="2155"/>
    </location>
</feature>
<dbReference type="GO" id="GO:0043041">
    <property type="term" value="P:amino acid activation for nonribosomal peptide biosynthetic process"/>
    <property type="evidence" value="ECO:0007669"/>
    <property type="project" value="TreeGrafter"/>
</dbReference>
<evidence type="ECO:0000256" key="5">
    <source>
        <dbReference type="ARBA" id="ARBA00022598"/>
    </source>
</evidence>
<dbReference type="Gene3D" id="1.10.1200.10">
    <property type="entry name" value="ACP-like"/>
    <property type="match status" value="2"/>
</dbReference>